<dbReference type="NCBIfam" id="TIGR03382">
    <property type="entry name" value="GC_trans_RRR"/>
    <property type="match status" value="1"/>
</dbReference>
<evidence type="ECO:0000313" key="3">
    <source>
        <dbReference type="Proteomes" id="UP001500013"/>
    </source>
</evidence>
<feature type="compositionally biased region" description="Low complexity" evidence="1">
    <location>
        <begin position="283"/>
        <end position="293"/>
    </location>
</feature>
<reference evidence="2 3" key="1">
    <citation type="journal article" date="2019" name="Int. J. Syst. Evol. Microbiol.">
        <title>The Global Catalogue of Microorganisms (GCM) 10K type strain sequencing project: providing services to taxonomists for standard genome sequencing and annotation.</title>
        <authorList>
            <consortium name="The Broad Institute Genomics Platform"/>
            <consortium name="The Broad Institute Genome Sequencing Center for Infectious Disease"/>
            <person name="Wu L."/>
            <person name="Ma J."/>
        </authorList>
    </citation>
    <scope>NUCLEOTIDE SEQUENCE [LARGE SCALE GENOMIC DNA]</scope>
    <source>
        <strain evidence="2 3">JCM 15628</strain>
    </source>
</reference>
<organism evidence="2 3">
    <name type="scientific">Terrabacter lapilli</name>
    <dbReference type="NCBI Taxonomy" id="436231"/>
    <lineage>
        <taxon>Bacteria</taxon>
        <taxon>Bacillati</taxon>
        <taxon>Actinomycetota</taxon>
        <taxon>Actinomycetes</taxon>
        <taxon>Micrococcales</taxon>
        <taxon>Intrasporangiaceae</taxon>
        <taxon>Terrabacter</taxon>
    </lineage>
</organism>
<proteinExistence type="predicted"/>
<evidence type="ECO:0000313" key="2">
    <source>
        <dbReference type="EMBL" id="GAA1993980.1"/>
    </source>
</evidence>
<dbReference type="InterPro" id="IPR017756">
    <property type="entry name" value="TM_Gly-Cys-Arg_CS"/>
</dbReference>
<feature type="region of interest" description="Disordered" evidence="1">
    <location>
        <begin position="74"/>
        <end position="99"/>
    </location>
</feature>
<protein>
    <recommendedName>
        <fullName evidence="4">Secreted protein</fullName>
    </recommendedName>
</protein>
<feature type="region of interest" description="Disordered" evidence="1">
    <location>
        <begin position="259"/>
        <end position="307"/>
    </location>
</feature>
<comment type="caution">
    <text evidence="2">The sequence shown here is derived from an EMBL/GenBank/DDBJ whole genome shotgun (WGS) entry which is preliminary data.</text>
</comment>
<evidence type="ECO:0008006" key="4">
    <source>
        <dbReference type="Google" id="ProtNLM"/>
    </source>
</evidence>
<dbReference type="RefSeq" id="WP_344067138.1">
    <property type="nucleotide sequence ID" value="NZ_BAAAPU010000012.1"/>
</dbReference>
<feature type="compositionally biased region" description="Low complexity" evidence="1">
    <location>
        <begin position="78"/>
        <end position="99"/>
    </location>
</feature>
<name>A0ABN2SWU3_9MICO</name>
<keyword evidence="3" id="KW-1185">Reference proteome</keyword>
<gene>
    <name evidence="2" type="ORF">GCM10009817_40330</name>
</gene>
<sequence>MSRHHSQVRSSVTLTGWAVALAAGITVVASSTVSALDLPSPTTSSAPTAPTLANLPAVPSVSALVGHVTAPLTSAADGSTTGSPSLPTGSATGLPALPAGPSAPSLGAVGSGVKSGLATVKGKAAGTPLGAVVPGAAPGGVLEVGVDAAPLASACLQATGSGTAVANTTVTVAGHDVTAPLVQALPGLLAACPRGSAPSSLGIDASVPGLVGACVRVTPRAPLHASVLVLDKELVGSLTRSGVPLQQAVVPCPAGTAGAVGTTPHGSPDSGAAAHPTGSKGTAARPAANHGARAGTGGTCAAGGSDGTSIDARSTAASILPHDAPQALPWVLLALALVGRRRLGRLVATLRGARPVG</sequence>
<evidence type="ECO:0000256" key="1">
    <source>
        <dbReference type="SAM" id="MobiDB-lite"/>
    </source>
</evidence>
<dbReference type="Proteomes" id="UP001500013">
    <property type="component" value="Unassembled WGS sequence"/>
</dbReference>
<feature type="compositionally biased region" description="Gly residues" evidence="1">
    <location>
        <begin position="294"/>
        <end position="306"/>
    </location>
</feature>
<accession>A0ABN2SWU3</accession>
<dbReference type="EMBL" id="BAAAPU010000012">
    <property type="protein sequence ID" value="GAA1993980.1"/>
    <property type="molecule type" value="Genomic_DNA"/>
</dbReference>